<dbReference type="EMBL" id="CM047748">
    <property type="protein sequence ID" value="KAJ0013304.1"/>
    <property type="molecule type" value="Genomic_DNA"/>
</dbReference>
<reference evidence="2" key="1">
    <citation type="journal article" date="2023" name="G3 (Bethesda)">
        <title>Genome assembly and association tests identify interacting loci associated with vigor, precocity, and sex in interspecific pistachio rootstocks.</title>
        <authorList>
            <person name="Palmer W."/>
            <person name="Jacygrad E."/>
            <person name="Sagayaradj S."/>
            <person name="Cavanaugh K."/>
            <person name="Han R."/>
            <person name="Bertier L."/>
            <person name="Beede B."/>
            <person name="Kafkas S."/>
            <person name="Golino D."/>
            <person name="Preece J."/>
            <person name="Michelmore R."/>
        </authorList>
    </citation>
    <scope>NUCLEOTIDE SEQUENCE [LARGE SCALE GENOMIC DNA]</scope>
</reference>
<sequence>MKDLLFASEKPDSKSDEEWEFEHKQVCGYIRKKVEDNVVNHIANKTHSKGQGQNGRDKSKSKSRSKYKNLECHYYGKTGHIKKYCYKWKRENKPENSKQEKNDDGKHNDQVATVTSEHFFILYDDDVINVASQETSLVIDSGVSIHATSRNDLFTSYAASDFGTIKMGNDGLAKVIGIGDMCLEIDNGSSLLLRGVKHIPDIRLNLISMGRLDDEGYCNTFSDAFVHIHKDERFKLDMKTRQCIFIAYGLDEFGYRLYDPVKKKLVRSCDVMFMEDQSIKDVEKADKVVPQYNDGFIDLDPIPFTDLPTNVEHDV</sequence>
<dbReference type="Proteomes" id="UP001163603">
    <property type="component" value="Chromosome 13"/>
</dbReference>
<name>A0ACC0X7Z0_9ROSI</name>
<comment type="caution">
    <text evidence="1">The sequence shown here is derived from an EMBL/GenBank/DDBJ whole genome shotgun (WGS) entry which is preliminary data.</text>
</comment>
<evidence type="ECO:0000313" key="2">
    <source>
        <dbReference type="Proteomes" id="UP001163603"/>
    </source>
</evidence>
<proteinExistence type="predicted"/>
<organism evidence="1 2">
    <name type="scientific">Pistacia integerrima</name>
    <dbReference type="NCBI Taxonomy" id="434235"/>
    <lineage>
        <taxon>Eukaryota</taxon>
        <taxon>Viridiplantae</taxon>
        <taxon>Streptophyta</taxon>
        <taxon>Embryophyta</taxon>
        <taxon>Tracheophyta</taxon>
        <taxon>Spermatophyta</taxon>
        <taxon>Magnoliopsida</taxon>
        <taxon>eudicotyledons</taxon>
        <taxon>Gunneridae</taxon>
        <taxon>Pentapetalae</taxon>
        <taxon>rosids</taxon>
        <taxon>malvids</taxon>
        <taxon>Sapindales</taxon>
        <taxon>Anacardiaceae</taxon>
        <taxon>Pistacia</taxon>
    </lineage>
</organism>
<accession>A0ACC0X7Z0</accession>
<keyword evidence="2" id="KW-1185">Reference proteome</keyword>
<gene>
    <name evidence="1" type="ORF">Pint_20997</name>
</gene>
<protein>
    <submittedName>
        <fullName evidence="1">Uncharacterized protein</fullName>
    </submittedName>
</protein>
<evidence type="ECO:0000313" key="1">
    <source>
        <dbReference type="EMBL" id="KAJ0013304.1"/>
    </source>
</evidence>